<dbReference type="GO" id="GO:0004521">
    <property type="term" value="F:RNA endonuclease activity"/>
    <property type="evidence" value="ECO:0007669"/>
    <property type="project" value="TreeGrafter"/>
</dbReference>
<dbReference type="AlphaFoldDB" id="A0A5C4MTN0"/>
<dbReference type="GO" id="GO:0016874">
    <property type="term" value="F:ligase activity"/>
    <property type="evidence" value="ECO:0007669"/>
    <property type="project" value="UniProtKB-KW"/>
</dbReference>
<dbReference type="RefSeq" id="WP_139077951.1">
    <property type="nucleotide sequence ID" value="NZ_VDFU01000020.1"/>
</dbReference>
<comment type="caution">
    <text evidence="1">The sequence shown here is derived from an EMBL/GenBank/DDBJ whole genome shotgun (WGS) entry which is preliminary data.</text>
</comment>
<dbReference type="InterPro" id="IPR050698">
    <property type="entry name" value="MBL"/>
</dbReference>
<proteinExistence type="predicted"/>
<evidence type="ECO:0000313" key="1">
    <source>
        <dbReference type="EMBL" id="TNC48024.1"/>
    </source>
</evidence>
<dbReference type="InterPro" id="IPR026360">
    <property type="entry name" value="Xnuc_lig_assoc"/>
</dbReference>
<keyword evidence="1" id="KW-0540">Nuclease</keyword>
<gene>
    <name evidence="1" type="ORF">FHG66_15395</name>
</gene>
<dbReference type="SUPFAM" id="SSF56281">
    <property type="entry name" value="Metallo-hydrolase/oxidoreductase"/>
    <property type="match status" value="1"/>
</dbReference>
<dbReference type="Proteomes" id="UP000305887">
    <property type="component" value="Unassembled WGS sequence"/>
</dbReference>
<keyword evidence="1" id="KW-0436">Ligase</keyword>
<sequence length="349" mass="38189">MSVLTFTDRGIYCPAGDFYVDPWRPVPRALITHGHSDHARNGMGHYLSTDLAAPVMRHRLGDIDLEVVAYAETRQIGGARVSFHPAGHVPGSAQIRIEVGGEVWVVSGDYKVVDDGLSTPWEPVRCHAFISECTFGLPVFRWTPQDELREQINSWWAGNAADGRFSLLGAYSLGKAQRVMHLLDPATGPILTHGAAEAVTQVLRDQGLPLPPTIRVTPDLDLKAHAGAMVVATPSALHSTWARKFGPASTAVASGWMALRGIRRRRGTDRGFVMSDHADWPGLNQAIRETGAQRIFVTHGYTAAFRRWLEEQGYDAGIVSTDYAGEEVFSQDEAPKDIIDEDALDEAGE</sequence>
<accession>A0A5C4MTN0</accession>
<keyword evidence="2" id="KW-1185">Reference proteome</keyword>
<dbReference type="PANTHER" id="PTHR11203">
    <property type="entry name" value="CLEAVAGE AND POLYADENYLATION SPECIFICITY FACTOR FAMILY MEMBER"/>
    <property type="match status" value="1"/>
</dbReference>
<dbReference type="EMBL" id="VDFU01000020">
    <property type="protein sequence ID" value="TNC48024.1"/>
    <property type="molecule type" value="Genomic_DNA"/>
</dbReference>
<keyword evidence="1" id="KW-0378">Hydrolase</keyword>
<dbReference type="InterPro" id="IPR036866">
    <property type="entry name" value="RibonucZ/Hydroxyglut_hydro"/>
</dbReference>
<dbReference type="Gene3D" id="3.60.15.10">
    <property type="entry name" value="Ribonuclease Z/Hydroxyacylglutathione hydrolase-like"/>
    <property type="match status" value="1"/>
</dbReference>
<evidence type="ECO:0000313" key="2">
    <source>
        <dbReference type="Proteomes" id="UP000305887"/>
    </source>
</evidence>
<dbReference type="GO" id="GO:0004527">
    <property type="term" value="F:exonuclease activity"/>
    <property type="evidence" value="ECO:0007669"/>
    <property type="project" value="UniProtKB-KW"/>
</dbReference>
<dbReference type="PANTHER" id="PTHR11203:SF49">
    <property type="entry name" value="BLL1145 PROTEIN"/>
    <property type="match status" value="1"/>
</dbReference>
<name>A0A5C4MTN0_9RHOB</name>
<dbReference type="OrthoDB" id="9803916at2"/>
<keyword evidence="1" id="KW-0269">Exonuclease</keyword>
<dbReference type="NCBIfam" id="TIGR04122">
    <property type="entry name" value="Xnuc_lig_assoc"/>
    <property type="match status" value="1"/>
</dbReference>
<reference evidence="1 2" key="1">
    <citation type="submission" date="2019-06" db="EMBL/GenBank/DDBJ databases">
        <title>YIM 131921 draft genome.</title>
        <authorList>
            <person name="Jiang L."/>
        </authorList>
    </citation>
    <scope>NUCLEOTIDE SEQUENCE [LARGE SCALE GENOMIC DNA]</scope>
    <source>
        <strain evidence="1 2">YIM 131921</strain>
    </source>
</reference>
<protein>
    <submittedName>
        <fullName evidence="1">Ligase-associated DNA damage response exonuclease</fullName>
        <ecNumber evidence="1">3.1.-.-</ecNumber>
    </submittedName>
</protein>
<organism evidence="1 2">
    <name type="scientific">Rubellimicrobium rubrum</name>
    <dbReference type="NCBI Taxonomy" id="2585369"/>
    <lineage>
        <taxon>Bacteria</taxon>
        <taxon>Pseudomonadati</taxon>
        <taxon>Pseudomonadota</taxon>
        <taxon>Alphaproteobacteria</taxon>
        <taxon>Rhodobacterales</taxon>
        <taxon>Roseobacteraceae</taxon>
        <taxon>Rubellimicrobium</taxon>
    </lineage>
</organism>
<dbReference type="EC" id="3.1.-.-" evidence="1"/>